<feature type="region of interest" description="Disordered" evidence="4">
    <location>
        <begin position="252"/>
        <end position="281"/>
    </location>
</feature>
<evidence type="ECO:0000313" key="6">
    <source>
        <dbReference type="RefSeq" id="XP_023931001.1"/>
    </source>
</evidence>
<dbReference type="STRING" id="7574.A0A1S3HQS0"/>
<keyword evidence="2 3" id="KW-0040">ANK repeat</keyword>
<dbReference type="Gene3D" id="1.25.40.20">
    <property type="entry name" value="Ankyrin repeat-containing domain"/>
    <property type="match status" value="1"/>
</dbReference>
<dbReference type="InterPro" id="IPR002110">
    <property type="entry name" value="Ankyrin_rpt"/>
</dbReference>
<dbReference type="OrthoDB" id="5402602at2759"/>
<organism evidence="5 6">
    <name type="scientific">Lingula anatina</name>
    <name type="common">Brachiopod</name>
    <name type="synonym">Lingula unguis</name>
    <dbReference type="NCBI Taxonomy" id="7574"/>
    <lineage>
        <taxon>Eukaryota</taxon>
        <taxon>Metazoa</taxon>
        <taxon>Spiralia</taxon>
        <taxon>Lophotrochozoa</taxon>
        <taxon>Brachiopoda</taxon>
        <taxon>Linguliformea</taxon>
        <taxon>Lingulata</taxon>
        <taxon>Lingulida</taxon>
        <taxon>Linguloidea</taxon>
        <taxon>Lingulidae</taxon>
        <taxon>Lingula</taxon>
    </lineage>
</organism>
<evidence type="ECO:0000256" key="4">
    <source>
        <dbReference type="SAM" id="MobiDB-lite"/>
    </source>
</evidence>
<dbReference type="AlphaFoldDB" id="A0A1S3HQS0"/>
<keyword evidence="5" id="KW-1185">Reference proteome</keyword>
<evidence type="ECO:0000313" key="5">
    <source>
        <dbReference type="Proteomes" id="UP000085678"/>
    </source>
</evidence>
<accession>A0A1S3HQS0</accession>
<dbReference type="Pfam" id="PF12796">
    <property type="entry name" value="Ank_2"/>
    <property type="match status" value="1"/>
</dbReference>
<proteinExistence type="predicted"/>
<dbReference type="PROSITE" id="PS50088">
    <property type="entry name" value="ANK_REPEAT"/>
    <property type="match status" value="2"/>
</dbReference>
<evidence type="ECO:0000256" key="2">
    <source>
        <dbReference type="ARBA" id="ARBA00023043"/>
    </source>
</evidence>
<evidence type="ECO:0000256" key="3">
    <source>
        <dbReference type="PROSITE-ProRule" id="PRU00023"/>
    </source>
</evidence>
<dbReference type="PANTHER" id="PTHR24201:SF17">
    <property type="entry name" value="ANKYRIN REPEAT DOMAIN-CONTAINING PROTEIN 10-LIKE ISOFORM X1"/>
    <property type="match status" value="1"/>
</dbReference>
<dbReference type="GeneID" id="106156984"/>
<feature type="repeat" description="ANK" evidence="3">
    <location>
        <begin position="136"/>
        <end position="168"/>
    </location>
</feature>
<evidence type="ECO:0000256" key="1">
    <source>
        <dbReference type="ARBA" id="ARBA00022737"/>
    </source>
</evidence>
<dbReference type="Proteomes" id="UP000085678">
    <property type="component" value="Unplaced"/>
</dbReference>
<dbReference type="SMART" id="SM00248">
    <property type="entry name" value="ANK"/>
    <property type="match status" value="4"/>
</dbReference>
<gene>
    <name evidence="6" type="primary">LOC106156984</name>
</gene>
<reference evidence="6" key="1">
    <citation type="submission" date="2025-08" db="UniProtKB">
        <authorList>
            <consortium name="RefSeq"/>
        </authorList>
    </citation>
    <scope>IDENTIFICATION</scope>
    <source>
        <tissue evidence="6">Gonads</tissue>
    </source>
</reference>
<keyword evidence="1" id="KW-0677">Repeat</keyword>
<feature type="repeat" description="ANK" evidence="3">
    <location>
        <begin position="103"/>
        <end position="135"/>
    </location>
</feature>
<dbReference type="InParanoid" id="A0A1S3HQS0"/>
<name>A0A1S3HQS0_LINAN</name>
<dbReference type="PANTHER" id="PTHR24201">
    <property type="entry name" value="ANK_REP_REGION DOMAIN-CONTAINING PROTEIN"/>
    <property type="match status" value="1"/>
</dbReference>
<protein>
    <submittedName>
        <fullName evidence="6">Ankyrin repeat domain-containing protein 10 isoform X1</fullName>
    </submittedName>
</protein>
<dbReference type="InterPro" id="IPR050776">
    <property type="entry name" value="Ank_Repeat/CDKN_Inhibitor"/>
</dbReference>
<dbReference type="SUPFAM" id="SSF48403">
    <property type="entry name" value="Ankyrin repeat"/>
    <property type="match status" value="1"/>
</dbReference>
<feature type="region of interest" description="Disordered" evidence="4">
    <location>
        <begin position="383"/>
        <end position="414"/>
    </location>
</feature>
<sequence length="440" mass="48300">MDETSGFGYWGGMSEEILKRDYPLHRACRDGDVEALSLLLLQAQHSVYVEDTFYGWTPAHWAAYFGRTSRPVEEFEARKLACLRKLMSITRLGADCDVLTTRFLQTPAHIAAFGGHPGCLQWLLQSGAGRDKQDYLGETPIHKAARTGSMECISLLASHGASLTIRSYSGNIPAQLARNCGYEECANYLERALEQQKLQQTGQTPGLLPPVTANEESSEKNHDCVVKQGLNGGLLPPPDTVTTNGINEQDHEMEEMDSDSHDLHQGQGDGPQGHHLSNPPVVNGHINAHPHLHPTVNGSSQVHLNGDILLQNGVSSNLVPIAGHKRCREDDGEENYKKVRRGDVFPCVQFSSPMGDIFNSEVGGATFSWNSDHNTNGTTFCQGSVVSSRDGKLQPFPSDNDDHDRSARNQKNGVATIDEVQDVRRKDCPHKCMALAGHYI</sequence>
<feature type="region of interest" description="Disordered" evidence="4">
    <location>
        <begin position="200"/>
        <end position="221"/>
    </location>
</feature>
<dbReference type="PROSITE" id="PS50297">
    <property type="entry name" value="ANK_REP_REGION"/>
    <property type="match status" value="1"/>
</dbReference>
<dbReference type="RefSeq" id="XP_023931001.1">
    <property type="nucleotide sequence ID" value="XM_024075233.1"/>
</dbReference>
<dbReference type="InterPro" id="IPR036770">
    <property type="entry name" value="Ankyrin_rpt-contain_sf"/>
</dbReference>